<dbReference type="GeneID" id="2896575"/>
<proteinExistence type="inferred from homology"/>
<dbReference type="STRING" id="284590.Q6CXT5"/>
<evidence type="ECO:0000313" key="17">
    <source>
        <dbReference type="Proteomes" id="UP000000598"/>
    </source>
</evidence>
<dbReference type="PaxDb" id="284590-Q6CXT5"/>
<evidence type="ECO:0000256" key="6">
    <source>
        <dbReference type="ARBA" id="ARBA00022679"/>
    </source>
</evidence>
<dbReference type="FunCoup" id="Q6CXT5">
    <property type="interactions" value="113"/>
</dbReference>
<dbReference type="FunFam" id="3.90.550.10:FF:000148">
    <property type="entry name" value="Glg2p"/>
    <property type="match status" value="1"/>
</dbReference>
<organism evidence="16 17">
    <name type="scientific">Kluyveromyces lactis (strain ATCC 8585 / CBS 2359 / DSM 70799 / NBRC 1267 / NRRL Y-1140 / WM37)</name>
    <name type="common">Yeast</name>
    <name type="synonym">Candida sphaerica</name>
    <dbReference type="NCBI Taxonomy" id="284590"/>
    <lineage>
        <taxon>Eukaryota</taxon>
        <taxon>Fungi</taxon>
        <taxon>Dikarya</taxon>
        <taxon>Ascomycota</taxon>
        <taxon>Saccharomycotina</taxon>
        <taxon>Saccharomycetes</taxon>
        <taxon>Saccharomycetales</taxon>
        <taxon>Saccharomycetaceae</taxon>
        <taxon>Kluyveromyces</taxon>
    </lineage>
</organism>
<evidence type="ECO:0000256" key="4">
    <source>
        <dbReference type="ARBA" id="ARBA00022490"/>
    </source>
</evidence>
<comment type="catalytic activity">
    <reaction evidence="14">
        <text>L-tyrosyl-[glycogenin] + UDP-alpha-D-glucose = alpha-D-glucosyl-L-tyrosyl-[glycogenin] + UDP + H(+)</text>
        <dbReference type="Rhea" id="RHEA:23360"/>
        <dbReference type="Rhea" id="RHEA-COMP:14604"/>
        <dbReference type="Rhea" id="RHEA-COMP:14605"/>
        <dbReference type="ChEBI" id="CHEBI:15378"/>
        <dbReference type="ChEBI" id="CHEBI:46858"/>
        <dbReference type="ChEBI" id="CHEBI:58223"/>
        <dbReference type="ChEBI" id="CHEBI:58885"/>
        <dbReference type="ChEBI" id="CHEBI:140573"/>
        <dbReference type="EC" id="2.4.1.186"/>
    </reaction>
</comment>
<dbReference type="Proteomes" id="UP000000598">
    <property type="component" value="Chromosome A"/>
</dbReference>
<dbReference type="AlphaFoldDB" id="Q6CXT5"/>
<sequence length="410" mass="47078">MLGVVTLLYSLDYLPGALTLAYQLRKLLPKGSKEKQLCLILSKELIEEGQLSDDALKVLEILFDDIIEIDPIDLSDPVIRQNQVNLMMLENRSELAFTFMKLHLWELTQYEKVLYLDSDVLPLDSDIFKIFDHVSNQTSDQIAAVPDCGWPDLFNSGVMVIKPSKEKYQELHELATKELSIDGADQGILNQFFNPMCHDGDRLTEWIRLPFFYNVTSPNAGYQYSPAIKFFANKLKLVHFIGKNKPWKHGSTGGQYNDKYRNQWWSLYMELCHEYFQSELDIDIDHICRGVKDVDLSDIDLEDVKPTPVWNPAKEAPSDELPAEAPHLNISNSYTWESELVVIPDDTPAQEKVTVPSEDGADITADHDTIVEAELPVTEHRHKTYTRPKPIFPWELDTNYKATRVFPEDE</sequence>
<keyword evidence="8" id="KW-0320">Glycogen biosynthesis</keyword>
<dbReference type="CDD" id="cd02537">
    <property type="entry name" value="GT8_Glycogenin"/>
    <property type="match status" value="1"/>
</dbReference>
<evidence type="ECO:0000256" key="5">
    <source>
        <dbReference type="ARBA" id="ARBA00022554"/>
    </source>
</evidence>
<keyword evidence="7" id="KW-0479">Metal-binding</keyword>
<evidence type="ECO:0000256" key="12">
    <source>
        <dbReference type="ARBA" id="ARBA00038934"/>
    </source>
</evidence>
<dbReference type="OMA" id="MELCHEY"/>
<comment type="catalytic activity">
    <reaction evidence="13">
        <text>[1,4-alpha-D-glucosyl](n)-L-tyrosyl-[glycogenin] + UDP-alpha-D-glucose = [1,4-alpha-D-glucosyl](n+1)-L-tyrosyl-[glycogenin] + UDP + H(+)</text>
        <dbReference type="Rhea" id="RHEA:56560"/>
        <dbReference type="Rhea" id="RHEA-COMP:14606"/>
        <dbReference type="Rhea" id="RHEA-COMP:14607"/>
        <dbReference type="ChEBI" id="CHEBI:15378"/>
        <dbReference type="ChEBI" id="CHEBI:58223"/>
        <dbReference type="ChEBI" id="CHEBI:58885"/>
        <dbReference type="ChEBI" id="CHEBI:140574"/>
        <dbReference type="EC" id="2.4.1.186"/>
    </reaction>
</comment>
<comment type="function">
    <text evidence="15">Self-glucosylating initiator of glycogen synthesis. It catalyzes the formation of a short alpha (1,4)-glucosyl chain covalently attached via a glucose 1-O-tyrosyl linkage to internal tyrosine residues and these chains act as primers for the elongation reaction catalyzed by glycogen synthase. Capable of transferring glucosyl residues to unbound acceptors such as free oligoglucans or oligoglucan derivatives.</text>
</comment>
<dbReference type="Gene3D" id="3.90.550.10">
    <property type="entry name" value="Spore Coat Polysaccharide Biosynthesis Protein SpsA, Chain A"/>
    <property type="match status" value="1"/>
</dbReference>
<comment type="subcellular location">
    <subcellularLocation>
        <location evidence="3">Cytoplasm</location>
    </subcellularLocation>
    <subcellularLocation>
        <location evidence="2">Vacuole</location>
    </subcellularLocation>
</comment>
<keyword evidence="6" id="KW-0808">Transferase</keyword>
<evidence type="ECO:0000256" key="2">
    <source>
        <dbReference type="ARBA" id="ARBA00004116"/>
    </source>
</evidence>
<evidence type="ECO:0000256" key="14">
    <source>
        <dbReference type="ARBA" id="ARBA00052293"/>
    </source>
</evidence>
<keyword evidence="17" id="KW-1185">Reference proteome</keyword>
<dbReference type="Pfam" id="PF01501">
    <property type="entry name" value="Glyco_transf_8"/>
    <property type="match status" value="1"/>
</dbReference>
<dbReference type="GO" id="GO:0005773">
    <property type="term" value="C:vacuole"/>
    <property type="evidence" value="ECO:0007669"/>
    <property type="project" value="UniProtKB-SubCell"/>
</dbReference>
<evidence type="ECO:0000256" key="7">
    <source>
        <dbReference type="ARBA" id="ARBA00022723"/>
    </source>
</evidence>
<dbReference type="InParanoid" id="Q6CXT5"/>
<dbReference type="InterPro" id="IPR050587">
    <property type="entry name" value="GNT1/Glycosyltrans_8"/>
</dbReference>
<keyword evidence="4" id="KW-0963">Cytoplasm</keyword>
<evidence type="ECO:0000256" key="11">
    <source>
        <dbReference type="ARBA" id="ARBA00038162"/>
    </source>
</evidence>
<evidence type="ECO:0000256" key="13">
    <source>
        <dbReference type="ARBA" id="ARBA00050886"/>
    </source>
</evidence>
<dbReference type="eggNOG" id="KOG1950">
    <property type="taxonomic scope" value="Eukaryota"/>
</dbReference>
<dbReference type="EC" id="2.4.1.186" evidence="12"/>
<reference evidence="16 17" key="1">
    <citation type="journal article" date="2004" name="Nature">
        <title>Genome evolution in yeasts.</title>
        <authorList>
            <consortium name="Genolevures"/>
            <person name="Dujon B."/>
            <person name="Sherman D."/>
            <person name="Fischer G."/>
            <person name="Durrens P."/>
            <person name="Casaregola S."/>
            <person name="Lafontaine I."/>
            <person name="de Montigny J."/>
            <person name="Marck C."/>
            <person name="Neuveglise C."/>
            <person name="Talla E."/>
            <person name="Goffard N."/>
            <person name="Frangeul L."/>
            <person name="Aigle M."/>
            <person name="Anthouard V."/>
            <person name="Babour A."/>
            <person name="Barbe V."/>
            <person name="Barnay S."/>
            <person name="Blanchin S."/>
            <person name="Beckerich J.M."/>
            <person name="Beyne E."/>
            <person name="Bleykasten C."/>
            <person name="Boisrame A."/>
            <person name="Boyer J."/>
            <person name="Cattolico L."/>
            <person name="Confanioleri F."/>
            <person name="de Daruvar A."/>
            <person name="Despons L."/>
            <person name="Fabre E."/>
            <person name="Fairhead C."/>
            <person name="Ferry-Dumazet H."/>
            <person name="Groppi A."/>
            <person name="Hantraye F."/>
            <person name="Hennequin C."/>
            <person name="Jauniaux N."/>
            <person name="Joyet P."/>
            <person name="Kachouri R."/>
            <person name="Kerrest A."/>
            <person name="Koszul R."/>
            <person name="Lemaire M."/>
            <person name="Lesur I."/>
            <person name="Ma L."/>
            <person name="Muller H."/>
            <person name="Nicaud J.M."/>
            <person name="Nikolski M."/>
            <person name="Oztas S."/>
            <person name="Ozier-Kalogeropoulos O."/>
            <person name="Pellenz S."/>
            <person name="Potier S."/>
            <person name="Richard G.F."/>
            <person name="Straub M.L."/>
            <person name="Suleau A."/>
            <person name="Swennene D."/>
            <person name="Tekaia F."/>
            <person name="Wesolowski-Louvel M."/>
            <person name="Westhof E."/>
            <person name="Wirth B."/>
            <person name="Zeniou-Meyer M."/>
            <person name="Zivanovic I."/>
            <person name="Bolotin-Fukuhara M."/>
            <person name="Thierry A."/>
            <person name="Bouchier C."/>
            <person name="Caudron B."/>
            <person name="Scarpelli C."/>
            <person name="Gaillardin C."/>
            <person name="Weissenbach J."/>
            <person name="Wincker P."/>
            <person name="Souciet J.L."/>
        </authorList>
    </citation>
    <scope>NUCLEOTIDE SEQUENCE [LARGE SCALE GENOMIC DNA]</scope>
    <source>
        <strain evidence="17">ATCC 8585 / CBS 2359 / DSM 70799 / NBRC 1267 / NRRL Y-1140 / WM37</strain>
    </source>
</reference>
<comment type="cofactor">
    <cofactor evidence="1">
        <name>Mn(2+)</name>
        <dbReference type="ChEBI" id="CHEBI:29035"/>
    </cofactor>
</comment>
<dbReference type="InterPro" id="IPR002495">
    <property type="entry name" value="Glyco_trans_8"/>
</dbReference>
<evidence type="ECO:0000256" key="8">
    <source>
        <dbReference type="ARBA" id="ARBA00023056"/>
    </source>
</evidence>
<name>Q6CXT5_KLULA</name>
<dbReference type="GO" id="GO:0046872">
    <property type="term" value="F:metal ion binding"/>
    <property type="evidence" value="ECO:0007669"/>
    <property type="project" value="UniProtKB-KW"/>
</dbReference>
<dbReference type="GO" id="GO:0008466">
    <property type="term" value="F:glycogenin glucosyltransferase activity"/>
    <property type="evidence" value="ECO:0007669"/>
    <property type="project" value="UniProtKB-EC"/>
</dbReference>
<evidence type="ECO:0000256" key="9">
    <source>
        <dbReference type="ARBA" id="ARBA00023180"/>
    </source>
</evidence>
<dbReference type="RefSeq" id="XP_451254.1">
    <property type="nucleotide sequence ID" value="XM_451254.1"/>
</dbReference>
<dbReference type="EMBL" id="CR382121">
    <property type="protein sequence ID" value="CAH02842.1"/>
    <property type="molecule type" value="Genomic_DNA"/>
</dbReference>
<comment type="similarity">
    <text evidence="11">Belongs to the glycosyltransferase 8 family. Glycogenin subfamily.</text>
</comment>
<gene>
    <name evidence="16" type="ORF">KLLA0_A05709g</name>
</gene>
<dbReference type="PANTHER" id="PTHR11183">
    <property type="entry name" value="GLYCOGENIN SUBFAMILY MEMBER"/>
    <property type="match status" value="1"/>
</dbReference>
<protein>
    <recommendedName>
        <fullName evidence="12">glycogenin glucosyltransferase</fullName>
        <ecNumber evidence="12">2.4.1.186</ecNumber>
    </recommendedName>
</protein>
<evidence type="ECO:0000256" key="15">
    <source>
        <dbReference type="ARBA" id="ARBA00059480"/>
    </source>
</evidence>
<dbReference type="SUPFAM" id="SSF53448">
    <property type="entry name" value="Nucleotide-diphospho-sugar transferases"/>
    <property type="match status" value="1"/>
</dbReference>
<keyword evidence="10" id="KW-0464">Manganese</keyword>
<dbReference type="KEGG" id="kla:KLLA0_A05709g"/>
<evidence type="ECO:0000313" key="16">
    <source>
        <dbReference type="EMBL" id="CAH02842.1"/>
    </source>
</evidence>
<accession>Q6CXT5</accession>
<keyword evidence="5" id="KW-0926">Vacuole</keyword>
<evidence type="ECO:0000256" key="1">
    <source>
        <dbReference type="ARBA" id="ARBA00001936"/>
    </source>
</evidence>
<evidence type="ECO:0000256" key="3">
    <source>
        <dbReference type="ARBA" id="ARBA00004496"/>
    </source>
</evidence>
<keyword evidence="9" id="KW-0325">Glycoprotein</keyword>
<evidence type="ECO:0000256" key="10">
    <source>
        <dbReference type="ARBA" id="ARBA00023211"/>
    </source>
</evidence>
<dbReference type="GO" id="GO:0005978">
    <property type="term" value="P:glycogen biosynthetic process"/>
    <property type="evidence" value="ECO:0007669"/>
    <property type="project" value="UniProtKB-KW"/>
</dbReference>
<dbReference type="HOGENOM" id="CLU_017171_4_2_1"/>
<dbReference type="InterPro" id="IPR029044">
    <property type="entry name" value="Nucleotide-diphossugar_trans"/>
</dbReference>